<protein>
    <submittedName>
        <fullName evidence="1">Uncharacterized protein</fullName>
    </submittedName>
</protein>
<name>A0A0A9AKM7_ARUDO</name>
<dbReference type="AlphaFoldDB" id="A0A0A9AKM7"/>
<proteinExistence type="predicted"/>
<reference evidence="1" key="2">
    <citation type="journal article" date="2015" name="Data Brief">
        <title>Shoot transcriptome of the giant reed, Arundo donax.</title>
        <authorList>
            <person name="Barrero R.A."/>
            <person name="Guerrero F.D."/>
            <person name="Moolhuijzen P."/>
            <person name="Goolsby J.A."/>
            <person name="Tidwell J."/>
            <person name="Bellgard S.E."/>
            <person name="Bellgard M.I."/>
        </authorList>
    </citation>
    <scope>NUCLEOTIDE SEQUENCE</scope>
    <source>
        <tissue evidence="1">Shoot tissue taken approximately 20 cm above the soil surface</tissue>
    </source>
</reference>
<reference evidence="1" key="1">
    <citation type="submission" date="2014-09" db="EMBL/GenBank/DDBJ databases">
        <authorList>
            <person name="Magalhaes I.L.F."/>
            <person name="Oliveira U."/>
            <person name="Santos F.R."/>
            <person name="Vidigal T.H.D.A."/>
            <person name="Brescovit A.D."/>
            <person name="Santos A.J."/>
        </authorList>
    </citation>
    <scope>NUCLEOTIDE SEQUENCE</scope>
    <source>
        <tissue evidence="1">Shoot tissue taken approximately 20 cm above the soil surface</tissue>
    </source>
</reference>
<organism evidence="1">
    <name type="scientific">Arundo donax</name>
    <name type="common">Giant reed</name>
    <name type="synonym">Donax arundinaceus</name>
    <dbReference type="NCBI Taxonomy" id="35708"/>
    <lineage>
        <taxon>Eukaryota</taxon>
        <taxon>Viridiplantae</taxon>
        <taxon>Streptophyta</taxon>
        <taxon>Embryophyta</taxon>
        <taxon>Tracheophyta</taxon>
        <taxon>Spermatophyta</taxon>
        <taxon>Magnoliopsida</taxon>
        <taxon>Liliopsida</taxon>
        <taxon>Poales</taxon>
        <taxon>Poaceae</taxon>
        <taxon>PACMAD clade</taxon>
        <taxon>Arundinoideae</taxon>
        <taxon>Arundineae</taxon>
        <taxon>Arundo</taxon>
    </lineage>
</organism>
<evidence type="ECO:0000313" key="1">
    <source>
        <dbReference type="EMBL" id="JAD47592.1"/>
    </source>
</evidence>
<dbReference type="EMBL" id="GBRH01250303">
    <property type="protein sequence ID" value="JAD47592.1"/>
    <property type="molecule type" value="Transcribed_RNA"/>
</dbReference>
<accession>A0A0A9AKM7</accession>
<sequence>MCMLDCCVFYSSLPSCLSFCGWWQYGFGILSSFM</sequence>